<dbReference type="AlphaFoldDB" id="A0AAE0BS69"/>
<name>A0AAE0BS69_9CHLO</name>
<organism evidence="1 2">
    <name type="scientific">Cymbomonas tetramitiformis</name>
    <dbReference type="NCBI Taxonomy" id="36881"/>
    <lineage>
        <taxon>Eukaryota</taxon>
        <taxon>Viridiplantae</taxon>
        <taxon>Chlorophyta</taxon>
        <taxon>Pyramimonadophyceae</taxon>
        <taxon>Pyramimonadales</taxon>
        <taxon>Pyramimonadaceae</taxon>
        <taxon>Cymbomonas</taxon>
    </lineage>
</organism>
<protein>
    <recommendedName>
        <fullName evidence="3">DNA N-6-adenine-methyltransferase (Dam)</fullName>
    </recommendedName>
</protein>
<comment type="caution">
    <text evidence="1">The sequence shown here is derived from an EMBL/GenBank/DDBJ whole genome shotgun (WGS) entry which is preliminary data.</text>
</comment>
<accession>A0AAE0BS69</accession>
<reference evidence="1 2" key="1">
    <citation type="journal article" date="2015" name="Genome Biol. Evol.">
        <title>Comparative Genomics of a Bacterivorous Green Alga Reveals Evolutionary Causalities and Consequences of Phago-Mixotrophic Mode of Nutrition.</title>
        <authorList>
            <person name="Burns J.A."/>
            <person name="Paasch A."/>
            <person name="Narechania A."/>
            <person name="Kim E."/>
        </authorList>
    </citation>
    <scope>NUCLEOTIDE SEQUENCE [LARGE SCALE GENOMIC DNA]</scope>
    <source>
        <strain evidence="1 2">PLY_AMNH</strain>
    </source>
</reference>
<evidence type="ECO:0008006" key="3">
    <source>
        <dbReference type="Google" id="ProtNLM"/>
    </source>
</evidence>
<dbReference type="EMBL" id="LGRX02033462">
    <property type="protein sequence ID" value="KAK3241139.1"/>
    <property type="molecule type" value="Genomic_DNA"/>
</dbReference>
<sequence length="381" mass="42991">MGSTARPPKNGKRKDGTIAFDLPHNLKKGRMVCHTDPLLLQSHTGFKRKLWVLAGFVLDYLDPGYKDGGWALYASCKDDAAEIEWHQDKNDVQYQYWAKLGTFENEFVDFGGSENQDKTHSFFGSREEVLAEKGTIDWMVRRSVYLQSSAFNPHGICHVDLYTDGKPYPEGNSQCEAFYSLDDPAEDHSWHGGAFWANPPYLNALIHRMLTKMLKDFWKDPNNTSFTVVLRRSETATWWPLTYFFQEIDNIPAGTTGLFSRPRAGTYDPEALTDAAEEGGADRVFIQGTPFDTVVLYKDATTVPRIDPNQYLHTCLGHCSAEYVIHLIKQGVKFCVNSQRISPRTLSTLLNDCGCAHCHAANTHRLGPFNTFTKAILQSST</sequence>
<dbReference type="Proteomes" id="UP001190700">
    <property type="component" value="Unassembled WGS sequence"/>
</dbReference>
<keyword evidence="2" id="KW-1185">Reference proteome</keyword>
<gene>
    <name evidence="1" type="ORF">CYMTET_49072</name>
</gene>
<proteinExistence type="predicted"/>
<evidence type="ECO:0000313" key="1">
    <source>
        <dbReference type="EMBL" id="KAK3241139.1"/>
    </source>
</evidence>
<evidence type="ECO:0000313" key="2">
    <source>
        <dbReference type="Proteomes" id="UP001190700"/>
    </source>
</evidence>